<dbReference type="Proteomes" id="UP000807342">
    <property type="component" value="Unassembled WGS sequence"/>
</dbReference>
<name>A0A9P5X368_9AGAR</name>
<keyword evidence="3" id="KW-1185">Reference proteome</keyword>
<comment type="caution">
    <text evidence="2">The sequence shown here is derived from an EMBL/GenBank/DDBJ whole genome shotgun (WGS) entry which is preliminary data.</text>
</comment>
<dbReference type="EMBL" id="MU151439">
    <property type="protein sequence ID" value="KAF9443749.1"/>
    <property type="molecule type" value="Genomic_DNA"/>
</dbReference>
<organism evidence="2 3">
    <name type="scientific">Macrolepiota fuliginosa MF-IS2</name>
    <dbReference type="NCBI Taxonomy" id="1400762"/>
    <lineage>
        <taxon>Eukaryota</taxon>
        <taxon>Fungi</taxon>
        <taxon>Dikarya</taxon>
        <taxon>Basidiomycota</taxon>
        <taxon>Agaricomycotina</taxon>
        <taxon>Agaricomycetes</taxon>
        <taxon>Agaricomycetidae</taxon>
        <taxon>Agaricales</taxon>
        <taxon>Agaricineae</taxon>
        <taxon>Agaricaceae</taxon>
        <taxon>Macrolepiota</taxon>
    </lineage>
</organism>
<evidence type="ECO:0000313" key="3">
    <source>
        <dbReference type="Proteomes" id="UP000807342"/>
    </source>
</evidence>
<evidence type="ECO:0000313" key="2">
    <source>
        <dbReference type="EMBL" id="KAF9443749.1"/>
    </source>
</evidence>
<dbReference type="EMBL" id="MU152274">
    <property type="protein sequence ID" value="KAF9440774.1"/>
    <property type="molecule type" value="Genomic_DNA"/>
</dbReference>
<dbReference type="AlphaFoldDB" id="A0A9P5X368"/>
<sequence length="76" mass="8413">MKFYTGNLNSKYRITMHGLNDVIAKHDSSPHSIQISRSTTLEVGDVGHKVPGPRLQVKGQRQVPSYRMGELGSASF</sequence>
<feature type="non-terminal residue" evidence="2">
    <location>
        <position position="1"/>
    </location>
</feature>
<protein>
    <submittedName>
        <fullName evidence="2">Uncharacterized protein</fullName>
    </submittedName>
</protein>
<gene>
    <name evidence="1" type="ORF">P691DRAFT_801328</name>
    <name evidence="2" type="ORF">P691DRAFT_808367</name>
</gene>
<reference evidence="2" key="1">
    <citation type="submission" date="2020-11" db="EMBL/GenBank/DDBJ databases">
        <authorList>
            <consortium name="DOE Joint Genome Institute"/>
            <person name="Ahrendt S."/>
            <person name="Riley R."/>
            <person name="Andreopoulos W."/>
            <person name="Labutti K."/>
            <person name="Pangilinan J."/>
            <person name="Ruiz-Duenas F.J."/>
            <person name="Barrasa J.M."/>
            <person name="Sanchez-Garcia M."/>
            <person name="Camarero S."/>
            <person name="Miyauchi S."/>
            <person name="Serrano A."/>
            <person name="Linde D."/>
            <person name="Babiker R."/>
            <person name="Drula E."/>
            <person name="Ayuso-Fernandez I."/>
            <person name="Pacheco R."/>
            <person name="Padilla G."/>
            <person name="Ferreira P."/>
            <person name="Barriuso J."/>
            <person name="Kellner H."/>
            <person name="Castanera R."/>
            <person name="Alfaro M."/>
            <person name="Ramirez L."/>
            <person name="Pisabarro A.G."/>
            <person name="Kuo A."/>
            <person name="Tritt A."/>
            <person name="Lipzen A."/>
            <person name="He G."/>
            <person name="Yan M."/>
            <person name="Ng V."/>
            <person name="Cullen D."/>
            <person name="Martin F."/>
            <person name="Rosso M.-N."/>
            <person name="Henrissat B."/>
            <person name="Hibbett D."/>
            <person name="Martinez A.T."/>
            <person name="Grigoriev I.V."/>
        </authorList>
    </citation>
    <scope>NUCLEOTIDE SEQUENCE</scope>
    <source>
        <strain evidence="2">MF-IS2</strain>
    </source>
</reference>
<evidence type="ECO:0000313" key="1">
    <source>
        <dbReference type="EMBL" id="KAF9440774.1"/>
    </source>
</evidence>
<proteinExistence type="predicted"/>
<accession>A0A9P5X368</accession>